<dbReference type="Pfam" id="PF00890">
    <property type="entry name" value="FAD_binding_2"/>
    <property type="match status" value="1"/>
</dbReference>
<name>A0A7H4P2W8_9ENTR</name>
<accession>A0A7H4P2W8</accession>
<dbReference type="AlphaFoldDB" id="A0A7H4P2W8"/>
<proteinExistence type="predicted"/>
<organism evidence="4 5">
    <name type="scientific">Klebsiella grimontii</name>
    <dbReference type="NCBI Taxonomy" id="2058152"/>
    <lineage>
        <taxon>Bacteria</taxon>
        <taxon>Pseudomonadati</taxon>
        <taxon>Pseudomonadota</taxon>
        <taxon>Gammaproteobacteria</taxon>
        <taxon>Enterobacterales</taxon>
        <taxon>Enterobacteriaceae</taxon>
        <taxon>Klebsiella/Raoultella group</taxon>
        <taxon>Klebsiella</taxon>
    </lineage>
</organism>
<dbReference type="InterPro" id="IPR003953">
    <property type="entry name" value="FAD-dep_OxRdtase_2_FAD-bd"/>
</dbReference>
<feature type="domain" description="FAD-dependent oxidoreductase 2 FAD-binding" evidence="3">
    <location>
        <begin position="23"/>
        <end position="50"/>
    </location>
</feature>
<dbReference type="SUPFAM" id="SSF51905">
    <property type="entry name" value="FAD/NAD(P)-binding domain"/>
    <property type="match status" value="1"/>
</dbReference>
<keyword evidence="2" id="KW-0560">Oxidoreductase</keyword>
<evidence type="ECO:0000259" key="3">
    <source>
        <dbReference type="Pfam" id="PF00890"/>
    </source>
</evidence>
<dbReference type="GO" id="GO:0016491">
    <property type="term" value="F:oxidoreductase activity"/>
    <property type="evidence" value="ECO:0007669"/>
    <property type="project" value="UniProtKB-KW"/>
</dbReference>
<protein>
    <submittedName>
        <fullName evidence="4">Fumarate reductase flavoprotein subunit</fullName>
    </submittedName>
</protein>
<dbReference type="EMBL" id="UGMX01000002">
    <property type="protein sequence ID" value="STW06783.1"/>
    <property type="molecule type" value="Genomic_DNA"/>
</dbReference>
<sequence>MLKSSKALAAEEGAGDAAPKSYDVVVVGSGGAGLAAAIQAHDEGASVLIV</sequence>
<dbReference type="InterPro" id="IPR036188">
    <property type="entry name" value="FAD/NAD-bd_sf"/>
</dbReference>
<evidence type="ECO:0000313" key="4">
    <source>
        <dbReference type="EMBL" id="STW06783.1"/>
    </source>
</evidence>
<comment type="caution">
    <text evidence="4">The sequence shown here is derived from an EMBL/GenBank/DDBJ whole genome shotgun (WGS) entry which is preliminary data.</text>
</comment>
<keyword evidence="1" id="KW-0285">Flavoprotein</keyword>
<dbReference type="Gene3D" id="3.50.50.60">
    <property type="entry name" value="FAD/NAD(P)-binding domain"/>
    <property type="match status" value="1"/>
</dbReference>
<reference evidence="4 5" key="1">
    <citation type="submission" date="2018-06" db="EMBL/GenBank/DDBJ databases">
        <authorList>
            <consortium name="Pathogen Informatics"/>
            <person name="Doyle S."/>
        </authorList>
    </citation>
    <scope>NUCLEOTIDE SEQUENCE [LARGE SCALE GENOMIC DNA]</scope>
    <source>
        <strain evidence="4 5">NCTC9149</strain>
    </source>
</reference>
<evidence type="ECO:0000256" key="2">
    <source>
        <dbReference type="ARBA" id="ARBA00023002"/>
    </source>
</evidence>
<gene>
    <name evidence="4" type="ORF">NCTC9149_03208</name>
</gene>
<evidence type="ECO:0000313" key="5">
    <source>
        <dbReference type="Proteomes" id="UP000254571"/>
    </source>
</evidence>
<dbReference type="Proteomes" id="UP000254571">
    <property type="component" value="Unassembled WGS sequence"/>
</dbReference>
<evidence type="ECO:0000256" key="1">
    <source>
        <dbReference type="ARBA" id="ARBA00022630"/>
    </source>
</evidence>